<evidence type="ECO:0000256" key="5">
    <source>
        <dbReference type="ARBA" id="ARBA00050776"/>
    </source>
</evidence>
<organism evidence="8 9">
    <name type="scientific">Coccomyxa viridis</name>
    <dbReference type="NCBI Taxonomy" id="1274662"/>
    <lineage>
        <taxon>Eukaryota</taxon>
        <taxon>Viridiplantae</taxon>
        <taxon>Chlorophyta</taxon>
        <taxon>core chlorophytes</taxon>
        <taxon>Trebouxiophyceae</taxon>
        <taxon>Trebouxiophyceae incertae sedis</taxon>
        <taxon>Coccomyxaceae</taxon>
        <taxon>Coccomyxa</taxon>
    </lineage>
</organism>
<evidence type="ECO:0000313" key="8">
    <source>
        <dbReference type="EMBL" id="CAL5223413.1"/>
    </source>
</evidence>
<sequence>MASNGTTRSHEVLETGNRLPPTRVLRSRPVSAQQRGLSYRRSAVAPYETEPMIASTSASDSRKQLGEGVRADFPILDQRVHGDKQLIYLDNGATSQKPKLVLEALREYNEGYNSNVHRGVHYLAAKATTAYEEARSKTASFINARSSREVVFTANATAGINLVAQSWGRKFLGPGDEVLVSVAEHHSNLVPWQLACQATGATLKHVPLTKDGRDLDMQAFAELLTPRTKVVALVHVSNVLGNVLDTNYVVEQAHKVGAKVLLDCSQSVPGRPTDVQALGADWVVATGHKMCGPTGIGFLWGRAEVLEEMPPFLGGGEMIEHVYLDHSTYAPPPSRFEPGTPAIAEAIGLGAAVDYLQDLGMQNVHDFEHDLGGYLHDRLLSVDGVTVYGPEPERRGSPLCAFNVEGIHPTDLSTFLDFEGIAVRSGHHCCQPLHHALGINSSARASPYIYNTASEVDDFVDALKGVIAILK</sequence>
<comment type="caution">
    <text evidence="8">The sequence shown here is derived from an EMBL/GenBank/DDBJ whole genome shotgun (WGS) entry which is preliminary data.</text>
</comment>
<name>A0ABP1FU44_9CHLO</name>
<dbReference type="CDD" id="cd06453">
    <property type="entry name" value="SufS_like"/>
    <property type="match status" value="1"/>
</dbReference>
<evidence type="ECO:0000256" key="2">
    <source>
        <dbReference type="ARBA" id="ARBA00012239"/>
    </source>
</evidence>
<dbReference type="EC" id="2.8.1.7" evidence="2"/>
<evidence type="ECO:0000256" key="4">
    <source>
        <dbReference type="ARBA" id="ARBA00022898"/>
    </source>
</evidence>
<dbReference type="Gene3D" id="3.40.640.10">
    <property type="entry name" value="Type I PLP-dependent aspartate aminotransferase-like (Major domain)"/>
    <property type="match status" value="1"/>
</dbReference>
<comment type="cofactor">
    <cofactor evidence="1">
        <name>pyridoxal 5'-phosphate</name>
        <dbReference type="ChEBI" id="CHEBI:597326"/>
    </cofactor>
</comment>
<evidence type="ECO:0000313" key="9">
    <source>
        <dbReference type="Proteomes" id="UP001497392"/>
    </source>
</evidence>
<gene>
    <name evidence="8" type="primary">g5925</name>
    <name evidence="8" type="ORF">VP750_LOCUS5072</name>
</gene>
<feature type="domain" description="Aminotransferase class V" evidence="7">
    <location>
        <begin position="87"/>
        <end position="459"/>
    </location>
</feature>
<dbReference type="InterPro" id="IPR010970">
    <property type="entry name" value="Cys_dSase_SufS"/>
</dbReference>
<evidence type="ECO:0000256" key="1">
    <source>
        <dbReference type="ARBA" id="ARBA00001933"/>
    </source>
</evidence>
<dbReference type="EMBL" id="CAXHTA020000008">
    <property type="protein sequence ID" value="CAL5223413.1"/>
    <property type="molecule type" value="Genomic_DNA"/>
</dbReference>
<dbReference type="SUPFAM" id="SSF53383">
    <property type="entry name" value="PLP-dependent transferases"/>
    <property type="match status" value="1"/>
</dbReference>
<accession>A0ABP1FU44</accession>
<feature type="region of interest" description="Disordered" evidence="6">
    <location>
        <begin position="1"/>
        <end position="43"/>
    </location>
</feature>
<dbReference type="Gene3D" id="3.90.1150.10">
    <property type="entry name" value="Aspartate Aminotransferase, domain 1"/>
    <property type="match status" value="1"/>
</dbReference>
<keyword evidence="9" id="KW-1185">Reference proteome</keyword>
<dbReference type="Pfam" id="PF00266">
    <property type="entry name" value="Aminotran_5"/>
    <property type="match status" value="1"/>
</dbReference>
<evidence type="ECO:0000256" key="3">
    <source>
        <dbReference type="ARBA" id="ARBA00022679"/>
    </source>
</evidence>
<comment type="catalytic activity">
    <reaction evidence="5">
        <text>(sulfur carrier)-H + L-cysteine = (sulfur carrier)-SH + L-alanine</text>
        <dbReference type="Rhea" id="RHEA:43892"/>
        <dbReference type="Rhea" id="RHEA-COMP:14737"/>
        <dbReference type="Rhea" id="RHEA-COMP:14739"/>
        <dbReference type="ChEBI" id="CHEBI:29917"/>
        <dbReference type="ChEBI" id="CHEBI:35235"/>
        <dbReference type="ChEBI" id="CHEBI:57972"/>
        <dbReference type="ChEBI" id="CHEBI:64428"/>
        <dbReference type="EC" id="2.8.1.7"/>
    </reaction>
</comment>
<protein>
    <recommendedName>
        <fullName evidence="2">cysteine desulfurase</fullName>
        <ecNumber evidence="2">2.8.1.7</ecNumber>
    </recommendedName>
</protein>
<evidence type="ECO:0000259" key="7">
    <source>
        <dbReference type="Pfam" id="PF00266"/>
    </source>
</evidence>
<dbReference type="PANTHER" id="PTHR43586:SF8">
    <property type="entry name" value="CYSTEINE DESULFURASE 1, CHLOROPLASTIC"/>
    <property type="match status" value="1"/>
</dbReference>
<dbReference type="InterPro" id="IPR015424">
    <property type="entry name" value="PyrdxlP-dep_Trfase"/>
</dbReference>
<evidence type="ECO:0000256" key="6">
    <source>
        <dbReference type="SAM" id="MobiDB-lite"/>
    </source>
</evidence>
<dbReference type="InterPro" id="IPR000192">
    <property type="entry name" value="Aminotrans_V_dom"/>
</dbReference>
<keyword evidence="3" id="KW-0808">Transferase</keyword>
<proteinExistence type="predicted"/>
<reference evidence="8 9" key="1">
    <citation type="submission" date="2024-06" db="EMBL/GenBank/DDBJ databases">
        <authorList>
            <person name="Kraege A."/>
            <person name="Thomma B."/>
        </authorList>
    </citation>
    <scope>NUCLEOTIDE SEQUENCE [LARGE SCALE GENOMIC DNA]</scope>
</reference>
<dbReference type="InterPro" id="IPR015422">
    <property type="entry name" value="PyrdxlP-dep_Trfase_small"/>
</dbReference>
<dbReference type="PANTHER" id="PTHR43586">
    <property type="entry name" value="CYSTEINE DESULFURASE"/>
    <property type="match status" value="1"/>
</dbReference>
<dbReference type="NCBIfam" id="TIGR01979">
    <property type="entry name" value="sufS"/>
    <property type="match status" value="1"/>
</dbReference>
<dbReference type="InterPro" id="IPR015421">
    <property type="entry name" value="PyrdxlP-dep_Trfase_major"/>
</dbReference>
<keyword evidence="4" id="KW-0663">Pyridoxal phosphate</keyword>
<dbReference type="Proteomes" id="UP001497392">
    <property type="component" value="Unassembled WGS sequence"/>
</dbReference>